<evidence type="ECO:0000313" key="2">
    <source>
        <dbReference type="EMBL" id="SET33822.1"/>
    </source>
</evidence>
<gene>
    <name evidence="2" type="ORF">SAMN02583745_02044</name>
</gene>
<dbReference type="Gene3D" id="2.40.30.160">
    <property type="match status" value="1"/>
</dbReference>
<evidence type="ECO:0000259" key="1">
    <source>
        <dbReference type="Pfam" id="PF21130"/>
    </source>
</evidence>
<dbReference type="SUPFAM" id="SSF103025">
    <property type="entry name" value="Folate-binding domain"/>
    <property type="match status" value="1"/>
</dbReference>
<dbReference type="Pfam" id="PF21130">
    <property type="entry name" value="YgfZ_barrel"/>
    <property type="match status" value="1"/>
</dbReference>
<reference evidence="3" key="1">
    <citation type="submission" date="2016-10" db="EMBL/GenBank/DDBJ databases">
        <authorList>
            <person name="Varghese N."/>
            <person name="Submissions S."/>
        </authorList>
    </citation>
    <scope>NUCLEOTIDE SEQUENCE [LARGE SCALE GENOMIC DNA]</scope>
    <source>
        <strain evidence="3">DSM 18579</strain>
    </source>
</reference>
<dbReference type="NCBIfam" id="NF007110">
    <property type="entry name" value="PRK09559.1"/>
    <property type="match status" value="1"/>
</dbReference>
<dbReference type="STRING" id="1123402.SAMN02583745_02044"/>
<proteinExistence type="predicted"/>
<dbReference type="Proteomes" id="UP000242642">
    <property type="component" value="Unassembled WGS sequence"/>
</dbReference>
<dbReference type="PANTHER" id="PTHR22602">
    <property type="entry name" value="TRANSFERASE CAF17, MITOCHONDRIAL-RELATED"/>
    <property type="match status" value="1"/>
</dbReference>
<dbReference type="Gene3D" id="3.30.70.1400">
    <property type="entry name" value="Aminomethyltransferase beta-barrel domains"/>
    <property type="match status" value="1"/>
</dbReference>
<dbReference type="Gene3D" id="3.30.70.1630">
    <property type="match status" value="1"/>
</dbReference>
<name>A0A1I0DNA3_9GAMM</name>
<dbReference type="SUPFAM" id="SSF101790">
    <property type="entry name" value="Aminomethyltransferase beta-barrel domain"/>
    <property type="match status" value="1"/>
</dbReference>
<dbReference type="GO" id="GO:0016226">
    <property type="term" value="P:iron-sulfur cluster assembly"/>
    <property type="evidence" value="ECO:0007669"/>
    <property type="project" value="TreeGrafter"/>
</dbReference>
<dbReference type="AlphaFoldDB" id="A0A1I0DNA3"/>
<accession>A0A1I0DNA3</accession>
<dbReference type="InterPro" id="IPR048451">
    <property type="entry name" value="YgfZ_barrel"/>
</dbReference>
<dbReference type="NCBIfam" id="TIGR03317">
    <property type="entry name" value="ygfZ_signature"/>
    <property type="match status" value="1"/>
</dbReference>
<keyword evidence="3" id="KW-1185">Reference proteome</keyword>
<feature type="domain" description="tRNA-modifying protein YgfZ-like beta-barrel" evidence="1">
    <location>
        <begin position="242"/>
        <end position="308"/>
    </location>
</feature>
<dbReference type="RefSeq" id="WP_093320584.1">
    <property type="nucleotide sequence ID" value="NZ_FOHV01000018.1"/>
</dbReference>
<dbReference type="EMBL" id="FOHV01000018">
    <property type="protein sequence ID" value="SET33822.1"/>
    <property type="molecule type" value="Genomic_DNA"/>
</dbReference>
<dbReference type="PANTHER" id="PTHR22602:SF0">
    <property type="entry name" value="TRANSFERASE CAF17, MITOCHONDRIAL-RELATED"/>
    <property type="match status" value="1"/>
</dbReference>
<evidence type="ECO:0000313" key="3">
    <source>
        <dbReference type="Proteomes" id="UP000242642"/>
    </source>
</evidence>
<protein>
    <recommendedName>
        <fullName evidence="1">tRNA-modifying protein YgfZ-like beta-barrel domain-containing protein</fullName>
    </recommendedName>
</protein>
<dbReference type="OrthoDB" id="9796287at2"/>
<dbReference type="InterPro" id="IPR029043">
    <property type="entry name" value="GcvT/YgfZ_C"/>
</dbReference>
<organism evidence="2 3">
    <name type="scientific">Thorsellia anophelis DSM 18579</name>
    <dbReference type="NCBI Taxonomy" id="1123402"/>
    <lineage>
        <taxon>Bacteria</taxon>
        <taxon>Pseudomonadati</taxon>
        <taxon>Pseudomonadota</taxon>
        <taxon>Gammaproteobacteria</taxon>
        <taxon>Enterobacterales</taxon>
        <taxon>Thorselliaceae</taxon>
        <taxon>Thorsellia</taxon>
    </lineage>
</organism>
<dbReference type="InterPro" id="IPR017703">
    <property type="entry name" value="YgfZ/GCV_T_CS"/>
</dbReference>
<dbReference type="InterPro" id="IPR045179">
    <property type="entry name" value="YgfZ/GcvT"/>
</dbReference>
<sequence length="325" mass="37310">MNLNICNLDDYKLIQVSGLEAKKYLQGQLTLDMDNLATDRHYLTAHCDPKGKVYAVLRIWQIREDVFYYLIPSNLLEKQLTELKKYAVFSKVSFTVMDDILLNALLFNDKASIEQFILKNNLKSLLEKDISHNLSRSILINLEHNTTYLILEDELTIISITGNKQDPLINTENQSVFKRVNVPSSYWYSKLIIRGEPLITNETTQQFIPQALNLQSLDAISFTKGCYTGQEMVARAKYRGANKRALYSLIGKGKISNLEIGSSVEIQLEDNWRETGAILAYSQIEEEVYLQVVMSNSIQKETLFRLPNQPQIIFSILPLPYEIEI</sequence>